<keyword evidence="2" id="KW-1185">Reference proteome</keyword>
<evidence type="ECO:0008006" key="3">
    <source>
        <dbReference type="Google" id="ProtNLM"/>
    </source>
</evidence>
<dbReference type="EMBL" id="JAIQCV010000002">
    <property type="protein sequence ID" value="KAH1122966.1"/>
    <property type="molecule type" value="Genomic_DNA"/>
</dbReference>
<accession>A0A9D3WF46</accession>
<dbReference type="PANTHER" id="PTHR33116:SF75">
    <property type="entry name" value="RIBONUCLEASE H PROTEIN"/>
    <property type="match status" value="1"/>
</dbReference>
<dbReference type="PANTHER" id="PTHR33116">
    <property type="entry name" value="REVERSE TRANSCRIPTASE ZINC-BINDING DOMAIN-CONTAINING PROTEIN-RELATED-RELATED"/>
    <property type="match status" value="1"/>
</dbReference>
<sequence>MAMELTEGIHEVIPAICKCKIGVLPFTYLRIPLGADLRRVATWDVVVERFRKKLLDWKCITMSWAVKVPVTIIKKIDKIRKNFLWGCFDGKRKMAKVRWTQICSPKEKGGVGVVNLTIKNKDLGFSNVKWEDLFVGPLLGCELGILSRFIEKVMSVVLVPKVEDQLLLVHDSKFSVKKLSKLLIEDDGDDSIFAFDKIWNLKVPSRGYLPHWWLKFNVSGIVSEVAVAVRGLLRDAEGMILDKIKRPWAQQAAFADVERKIGCVGEG</sequence>
<evidence type="ECO:0000313" key="2">
    <source>
        <dbReference type="Proteomes" id="UP000828251"/>
    </source>
</evidence>
<evidence type="ECO:0000313" key="1">
    <source>
        <dbReference type="EMBL" id="KAH1122966.1"/>
    </source>
</evidence>
<reference evidence="1 2" key="1">
    <citation type="journal article" date="2021" name="Plant Biotechnol. J.">
        <title>Multi-omics assisted identification of the key and species-specific regulatory components of drought-tolerant mechanisms in Gossypium stocksii.</title>
        <authorList>
            <person name="Yu D."/>
            <person name="Ke L."/>
            <person name="Zhang D."/>
            <person name="Wu Y."/>
            <person name="Sun Y."/>
            <person name="Mei J."/>
            <person name="Sun J."/>
            <person name="Sun Y."/>
        </authorList>
    </citation>
    <scope>NUCLEOTIDE SEQUENCE [LARGE SCALE GENOMIC DNA]</scope>
    <source>
        <strain evidence="2">cv. E1</strain>
        <tissue evidence="1">Leaf</tissue>
    </source>
</reference>
<protein>
    <recommendedName>
        <fullName evidence="3">Reverse transcriptase zinc-binding domain-containing protein</fullName>
    </recommendedName>
</protein>
<organism evidence="1 2">
    <name type="scientific">Gossypium stocksii</name>
    <dbReference type="NCBI Taxonomy" id="47602"/>
    <lineage>
        <taxon>Eukaryota</taxon>
        <taxon>Viridiplantae</taxon>
        <taxon>Streptophyta</taxon>
        <taxon>Embryophyta</taxon>
        <taxon>Tracheophyta</taxon>
        <taxon>Spermatophyta</taxon>
        <taxon>Magnoliopsida</taxon>
        <taxon>eudicotyledons</taxon>
        <taxon>Gunneridae</taxon>
        <taxon>Pentapetalae</taxon>
        <taxon>rosids</taxon>
        <taxon>malvids</taxon>
        <taxon>Malvales</taxon>
        <taxon>Malvaceae</taxon>
        <taxon>Malvoideae</taxon>
        <taxon>Gossypium</taxon>
    </lineage>
</organism>
<name>A0A9D3WF46_9ROSI</name>
<dbReference type="Proteomes" id="UP000828251">
    <property type="component" value="Unassembled WGS sequence"/>
</dbReference>
<proteinExistence type="predicted"/>
<gene>
    <name evidence="1" type="ORF">J1N35_006126</name>
</gene>
<dbReference type="AlphaFoldDB" id="A0A9D3WF46"/>
<comment type="caution">
    <text evidence="1">The sequence shown here is derived from an EMBL/GenBank/DDBJ whole genome shotgun (WGS) entry which is preliminary data.</text>
</comment>
<dbReference type="OrthoDB" id="1736747at2759"/>